<feature type="non-terminal residue" evidence="2">
    <location>
        <position position="1"/>
    </location>
</feature>
<evidence type="ECO:0008006" key="4">
    <source>
        <dbReference type="Google" id="ProtNLM"/>
    </source>
</evidence>
<feature type="coiled-coil region" evidence="1">
    <location>
        <begin position="120"/>
        <end position="147"/>
    </location>
</feature>
<comment type="caution">
    <text evidence="2">The sequence shown here is derived from an EMBL/GenBank/DDBJ whole genome shotgun (WGS) entry which is preliminary data.</text>
</comment>
<accession>A0A3E2H3R3</accession>
<gene>
    <name evidence="2" type="ORF">B7463_g8339</name>
</gene>
<proteinExistence type="predicted"/>
<dbReference type="OrthoDB" id="2311687at2759"/>
<keyword evidence="1" id="KW-0175">Coiled coil</keyword>
<dbReference type="PANTHER" id="PTHR28064">
    <property type="entry name" value="INNER KINETOCHORE SUBUNIT NKP2"/>
    <property type="match status" value="1"/>
</dbReference>
<dbReference type="GO" id="GO:0007059">
    <property type="term" value="P:chromosome segregation"/>
    <property type="evidence" value="ECO:0007669"/>
    <property type="project" value="TreeGrafter"/>
</dbReference>
<dbReference type="EMBL" id="NCSJ02000180">
    <property type="protein sequence ID" value="RFU28015.1"/>
    <property type="molecule type" value="Genomic_DNA"/>
</dbReference>
<evidence type="ECO:0000313" key="2">
    <source>
        <dbReference type="EMBL" id="RFU28015.1"/>
    </source>
</evidence>
<dbReference type="InterPro" id="IPR018565">
    <property type="entry name" value="Nkp2/Cnl2"/>
</dbReference>
<keyword evidence="3" id="KW-1185">Reference proteome</keyword>
<dbReference type="GO" id="GO:0031511">
    <property type="term" value="C:Mis6-Sim4 complex"/>
    <property type="evidence" value="ECO:0007669"/>
    <property type="project" value="TreeGrafter"/>
</dbReference>
<feature type="non-terminal residue" evidence="2">
    <location>
        <position position="186"/>
    </location>
</feature>
<sequence length="186" mass="20804">MAPTEATILSTFLLPPSPLPTIITLKSFTDLFPRSQQSSPQIRSLYRDLQHQRAHVTDSVTRNIAAEVKRGNVQRRAVVRARRSAERAGEEDDEIEIERALFGPTSNLPTSKPVTLISILPEFEKAIADMENEIQKLDDEAEELLEETKGIIGDLSDLRYGRLSNAQLRGQVLEGLNRLEAASEKK</sequence>
<dbReference type="Pfam" id="PF09447">
    <property type="entry name" value="Cnl2_NKP2"/>
    <property type="match status" value="1"/>
</dbReference>
<organism evidence="2 3">
    <name type="scientific">Scytalidium lignicola</name>
    <name type="common">Hyphomycete</name>
    <dbReference type="NCBI Taxonomy" id="5539"/>
    <lineage>
        <taxon>Eukaryota</taxon>
        <taxon>Fungi</taxon>
        <taxon>Dikarya</taxon>
        <taxon>Ascomycota</taxon>
        <taxon>Pezizomycotina</taxon>
        <taxon>Leotiomycetes</taxon>
        <taxon>Leotiomycetes incertae sedis</taxon>
        <taxon>Scytalidium</taxon>
    </lineage>
</organism>
<name>A0A3E2H3R3_SCYLI</name>
<dbReference type="AlphaFoldDB" id="A0A3E2H3R3"/>
<dbReference type="STRING" id="5539.A0A3E2H3R3"/>
<dbReference type="PANTHER" id="PTHR28064:SF1">
    <property type="entry name" value="INNER KINETOCHORE SUBUNIT NKP2"/>
    <property type="match status" value="1"/>
</dbReference>
<reference evidence="2 3" key="1">
    <citation type="submission" date="2018-05" db="EMBL/GenBank/DDBJ databases">
        <title>Draft genome sequence of Scytalidium lignicola DSM 105466, a ubiquitous saprotrophic fungus.</title>
        <authorList>
            <person name="Buettner E."/>
            <person name="Gebauer A.M."/>
            <person name="Hofrichter M."/>
            <person name="Liers C."/>
            <person name="Kellner H."/>
        </authorList>
    </citation>
    <scope>NUCLEOTIDE SEQUENCE [LARGE SCALE GENOMIC DNA]</scope>
    <source>
        <strain evidence="2 3">DSM 105466</strain>
    </source>
</reference>
<evidence type="ECO:0000313" key="3">
    <source>
        <dbReference type="Proteomes" id="UP000258309"/>
    </source>
</evidence>
<dbReference type="OMA" id="REQDMDR"/>
<dbReference type="Proteomes" id="UP000258309">
    <property type="component" value="Unassembled WGS sequence"/>
</dbReference>
<protein>
    <recommendedName>
        <fullName evidence="4">Cnl2/NKP2 family protein</fullName>
    </recommendedName>
</protein>
<evidence type="ECO:0000256" key="1">
    <source>
        <dbReference type="SAM" id="Coils"/>
    </source>
</evidence>